<comment type="caution">
    <text evidence="6">The sequence shown here is derived from an EMBL/GenBank/DDBJ whole genome shotgun (WGS) entry which is preliminary data.</text>
</comment>
<dbReference type="Pfam" id="PF13193">
    <property type="entry name" value="AMP-binding_C"/>
    <property type="match status" value="2"/>
</dbReference>
<dbReference type="Gene3D" id="3.30.559.10">
    <property type="entry name" value="Chloramphenicol acetyltransferase-like domain"/>
    <property type="match status" value="2"/>
</dbReference>
<dbReference type="Gene3D" id="3.30.300.30">
    <property type="match status" value="2"/>
</dbReference>
<dbReference type="SUPFAM" id="SSF47336">
    <property type="entry name" value="ACP-like"/>
    <property type="match status" value="2"/>
</dbReference>
<dbReference type="InterPro" id="IPR036736">
    <property type="entry name" value="ACP-like_sf"/>
</dbReference>
<dbReference type="InterPro" id="IPR010071">
    <property type="entry name" value="AA_adenyl_dom"/>
</dbReference>
<dbReference type="InterPro" id="IPR023213">
    <property type="entry name" value="CAT-like_dom_sf"/>
</dbReference>
<evidence type="ECO:0000256" key="3">
    <source>
        <dbReference type="ARBA" id="ARBA00022553"/>
    </source>
</evidence>
<dbReference type="InterPro" id="IPR009081">
    <property type="entry name" value="PP-bd_ACP"/>
</dbReference>
<dbReference type="SUPFAM" id="SSF56801">
    <property type="entry name" value="Acetyl-CoA synthetase-like"/>
    <property type="match status" value="2"/>
</dbReference>
<feature type="compositionally biased region" description="Basic residues" evidence="4">
    <location>
        <begin position="2131"/>
        <end position="2142"/>
    </location>
</feature>
<dbReference type="Pfam" id="PF00668">
    <property type="entry name" value="Condensation"/>
    <property type="match status" value="2"/>
</dbReference>
<dbReference type="SUPFAM" id="SSF52777">
    <property type="entry name" value="CoA-dependent acyltransferases"/>
    <property type="match status" value="4"/>
</dbReference>
<dbReference type="EMBL" id="BMOD01000025">
    <property type="protein sequence ID" value="GGJ52791.1"/>
    <property type="molecule type" value="Genomic_DNA"/>
</dbReference>
<evidence type="ECO:0000259" key="5">
    <source>
        <dbReference type="PROSITE" id="PS50075"/>
    </source>
</evidence>
<keyword evidence="7" id="KW-1185">Reference proteome</keyword>
<dbReference type="PROSITE" id="PS50075">
    <property type="entry name" value="CARRIER"/>
    <property type="match status" value="2"/>
</dbReference>
<dbReference type="InterPro" id="IPR000873">
    <property type="entry name" value="AMP-dep_synth/lig_dom"/>
</dbReference>
<dbReference type="CDD" id="cd19531">
    <property type="entry name" value="LCL_NRPS-like"/>
    <property type="match status" value="1"/>
</dbReference>
<dbReference type="Gene3D" id="2.30.38.10">
    <property type="entry name" value="Luciferase, Domain 3"/>
    <property type="match status" value="2"/>
</dbReference>
<dbReference type="PROSITE" id="PS00012">
    <property type="entry name" value="PHOSPHOPANTETHEINE"/>
    <property type="match status" value="1"/>
</dbReference>
<dbReference type="CDD" id="cd17646">
    <property type="entry name" value="A_NRPS_AB3403-like"/>
    <property type="match status" value="1"/>
</dbReference>
<keyword evidence="3" id="KW-0597">Phosphoprotein</keyword>
<sequence>MTQNDLLKNLTPEQRQKVLERLRERQATAPRTYPMTPAQQRLYFLSELRPSRAYNMATALELQGNLEVSRLKTALQHLVQRHEALRTTFQQDGERFLQVVHADLEVPFQMLDFSQESPERTEQMLLQEARTLFDLRTGPLLRISLIHHSDVQHTLSLVVHHSVADGWSLGLLLQDLRALYAGQRLPAPSQTFGAYASLQQVQSAEDASLTQWKERLAGPLPLLNLPLDHPRPALQGDDGDAVVLQLDSELAGLLRSEARRQNLTPFMVLLTAYQVLLCKSSGQQEVTTGTPTLGRSRAEWQNTVGYFANTVVLRSDLPETLTVQQAFQKVKGTTLSALEHQQVPFERVLETLEVERDFSHSPLFQAMFAHQVTPLSAFSMGEMTVTPREVLNQTAKFDVQLLVFEEGNAFRCIFEYSTELFEHNSVQLLAQHYQHLLKEMLLNPTAKLGELDFLTQADRETLQQWNSTEVLLQGPLLLHQRIEQQAQKTPDAPAVVFEQKTLTYHQLNQQADLLAAHLQALGVGPDIPVAILMDRSGHLPVALLGVLKAGGAYVPLDPGYPQERLAYMLQDSKAGVLLIEKGTVPGWVPETLVVLQVADLPRPPLEEDLAVPLDPDSLAYIIYTSGSTGQPKGVMNTHRGVVNRLLWMQDIYSLTEKDRVLQKTPMSFDVSVWEFFWPLITGATLVLARPEGHRDPRYLSEVIEQQKITVLHFVPSMLRAFLQDFAPGRCPSLREVMCSGEALPLDVTQQFFARSKAGLHNLYGPTEAAIDVTFWPCQQDEKRASVPIGRPIANTRIHIADQNLRPLPIGIPGELLIEGTGLARGYLGKAALTAEKFVTLPSGERVYRTGDLARWNARGELEFLGRLDHQVKIRGFRIELGEIEVALKSLSGVQDAAVMPRTFAGAEQLVAYMVSAEPLQASKVRGQLSRTLPEHMVPQHVVFLEALPLSPNGKLDRKNLPLPDLTVQQQAYVAPSTAQEKDLADIWAQVLGVEKVGLDDGFFALGGDSIRSLTVISRAREKGLGLTLQQLFQHPTLRELAASLQDGVAETETTVPFSLVPSAALELLPEGLEDAYPLSTLQAGLVFQSELHAGSALYHDIMTYRIQGEFRKPIFIQALDRLVRRHPILRTSFDLGAPGGPLQRVHRHVQVPFELHDLRGLDAQVQENRLHEDLQQEKQWRFDWASPPLARFQVHLLDDQTYQYTLSFHDSLLDGWSVNAFQAELFSSYQQLLQGQDLPEKPTPQPLYRDFVQAELQALQSESKGFWQQELSGAQATVLPRWVASQTLQKRGVALSPVKVAEAEGARLHLLARELGVSIKHVLLAWHLKSLSVLTNQQDLVSGLEQGGRLESGQSEEVLGLFLNTLPFRLDLTEGSFLDLIRQVHQKERSLLPHRRYPMARMQQGQQGSLPFEVVFNYTHFHVAADLLKLQAGRLLQRSAVLETEYPLRAEFNQGLDSSALTLDLHYDTSQLGEKQVQQIGQVYREVLQALVQEPEGSHTRRSFVPPSEEHVLLRTWNSNQQDFPLDSSFKVLFEKQVEITPDHIAVSCQGRHLTYRELNDRANRLSHLLMQQGVGPEVLVPILMERSGDFLMAMLAVFKAGAAYVPLDPQHPELRLWQVLEQLDAPLILTQHSLLQVLDRVSRLGLPETVLQLALDALDLTDQPTSNPEVQTSPENLAYVIYTSGSTGKPKGAMVLQKGMVNHLYAKVHDLRLTPEDVVAQTASQCFDISVWQFLVALLQGGQTVVYPDAVALDPLGLLRCVVQDGVSVLETVPSLLRATTELLQLQAPPALQLRWLLVTGEALPPDLCTAWFQFYPHIPLLNAYGPTECSDDVAHFALHAPLPEHTRITPIGSVIPNMQLYVLNPQLKPVPLGTPGELFVGGVGVGRGYFKDQKRTAEVFLEDPFVPGGRLYRTGDLVRWNVQGQLEFLGRLDHQVKIRGFRIELGEIEAVLNQHPQVREAVVIGHQDRLGAYVVLTDVLDVQRLRQHVALHLPDYMVPSWVVVLPEMPLNANGKLDRKQLPEPQWSAAERPLVPPSGALETQLLELWCELLGQTQLSVEDSFFEVGGHSLLLVQLHARVQACLERELPMTLFFEHPTIRSFALHLQQEGSGKDQAEQALDRGQQRRQAMQRRQQRRGDT</sequence>
<name>A0ABQ2DBN7_9DEIO</name>
<feature type="domain" description="Carrier" evidence="5">
    <location>
        <begin position="2037"/>
        <end position="2112"/>
    </location>
</feature>
<proteinExistence type="predicted"/>
<dbReference type="Gene3D" id="1.10.1200.10">
    <property type="entry name" value="ACP-like"/>
    <property type="match status" value="2"/>
</dbReference>
<dbReference type="Gene3D" id="3.30.559.30">
    <property type="entry name" value="Nonribosomal peptide synthetase, condensation domain"/>
    <property type="match status" value="2"/>
</dbReference>
<evidence type="ECO:0000313" key="6">
    <source>
        <dbReference type="EMBL" id="GGJ52791.1"/>
    </source>
</evidence>
<dbReference type="NCBIfam" id="NF003417">
    <property type="entry name" value="PRK04813.1"/>
    <property type="match status" value="2"/>
</dbReference>
<dbReference type="InterPro" id="IPR020845">
    <property type="entry name" value="AMP-binding_CS"/>
</dbReference>
<dbReference type="CDD" id="cd05930">
    <property type="entry name" value="A_NRPS"/>
    <property type="match status" value="1"/>
</dbReference>
<feature type="region of interest" description="Disordered" evidence="4">
    <location>
        <begin position="2109"/>
        <end position="2142"/>
    </location>
</feature>
<evidence type="ECO:0000256" key="2">
    <source>
        <dbReference type="ARBA" id="ARBA00022450"/>
    </source>
</evidence>
<dbReference type="PANTHER" id="PTHR45527">
    <property type="entry name" value="NONRIBOSOMAL PEPTIDE SYNTHETASE"/>
    <property type="match status" value="1"/>
</dbReference>
<gene>
    <name evidence="6" type="ORF">GCM10008938_43460</name>
</gene>
<comment type="cofactor">
    <cofactor evidence="1">
        <name>pantetheine 4'-phosphate</name>
        <dbReference type="ChEBI" id="CHEBI:47942"/>
    </cofactor>
</comment>
<dbReference type="SMART" id="SM00823">
    <property type="entry name" value="PKS_PP"/>
    <property type="match status" value="2"/>
</dbReference>
<dbReference type="NCBIfam" id="TIGR01733">
    <property type="entry name" value="AA-adenyl-dom"/>
    <property type="match status" value="2"/>
</dbReference>
<organism evidence="6 7">
    <name type="scientific">Deinococcus roseus</name>
    <dbReference type="NCBI Taxonomy" id="392414"/>
    <lineage>
        <taxon>Bacteria</taxon>
        <taxon>Thermotogati</taxon>
        <taxon>Deinococcota</taxon>
        <taxon>Deinococci</taxon>
        <taxon>Deinococcales</taxon>
        <taxon>Deinococcaceae</taxon>
        <taxon>Deinococcus</taxon>
    </lineage>
</organism>
<keyword evidence="2" id="KW-0596">Phosphopantetheine</keyword>
<dbReference type="InterPro" id="IPR020806">
    <property type="entry name" value="PKS_PP-bd"/>
</dbReference>
<feature type="domain" description="Carrier" evidence="5">
    <location>
        <begin position="974"/>
        <end position="1048"/>
    </location>
</feature>
<evidence type="ECO:0000256" key="1">
    <source>
        <dbReference type="ARBA" id="ARBA00001957"/>
    </source>
</evidence>
<dbReference type="Gene3D" id="3.40.50.980">
    <property type="match status" value="4"/>
</dbReference>
<feature type="compositionally biased region" description="Basic and acidic residues" evidence="4">
    <location>
        <begin position="2113"/>
        <end position="2126"/>
    </location>
</feature>
<dbReference type="PROSITE" id="PS00455">
    <property type="entry name" value="AMP_BINDING"/>
    <property type="match status" value="2"/>
</dbReference>
<dbReference type="RefSeq" id="WP_189006916.1">
    <property type="nucleotide sequence ID" value="NZ_BMOD01000025.1"/>
</dbReference>
<protein>
    <recommendedName>
        <fullName evidence="5">Carrier domain-containing protein</fullName>
    </recommendedName>
</protein>
<dbReference type="Proteomes" id="UP000632222">
    <property type="component" value="Unassembled WGS sequence"/>
</dbReference>
<dbReference type="InterPro" id="IPR001242">
    <property type="entry name" value="Condensation_dom"/>
</dbReference>
<dbReference type="InterPro" id="IPR045851">
    <property type="entry name" value="AMP-bd_C_sf"/>
</dbReference>
<dbReference type="Pfam" id="PF00501">
    <property type="entry name" value="AMP-binding"/>
    <property type="match status" value="2"/>
</dbReference>
<dbReference type="InterPro" id="IPR006162">
    <property type="entry name" value="Ppantetheine_attach_site"/>
</dbReference>
<evidence type="ECO:0000256" key="4">
    <source>
        <dbReference type="SAM" id="MobiDB-lite"/>
    </source>
</evidence>
<dbReference type="InterPro" id="IPR025110">
    <property type="entry name" value="AMP-bd_C"/>
</dbReference>
<evidence type="ECO:0000313" key="7">
    <source>
        <dbReference type="Proteomes" id="UP000632222"/>
    </source>
</evidence>
<dbReference type="PANTHER" id="PTHR45527:SF1">
    <property type="entry name" value="FATTY ACID SYNTHASE"/>
    <property type="match status" value="1"/>
</dbReference>
<dbReference type="Pfam" id="PF00550">
    <property type="entry name" value="PP-binding"/>
    <property type="match status" value="2"/>
</dbReference>
<accession>A0ABQ2DBN7</accession>
<reference evidence="7" key="1">
    <citation type="journal article" date="2019" name="Int. J. Syst. Evol. Microbiol.">
        <title>The Global Catalogue of Microorganisms (GCM) 10K type strain sequencing project: providing services to taxonomists for standard genome sequencing and annotation.</title>
        <authorList>
            <consortium name="The Broad Institute Genomics Platform"/>
            <consortium name="The Broad Institute Genome Sequencing Center for Infectious Disease"/>
            <person name="Wu L."/>
            <person name="Ma J."/>
        </authorList>
    </citation>
    <scope>NUCLEOTIDE SEQUENCE [LARGE SCALE GENOMIC DNA]</scope>
    <source>
        <strain evidence="7">JCM 14370</strain>
    </source>
</reference>